<organism evidence="1 2">
    <name type="scientific">Mycena maculata</name>
    <dbReference type="NCBI Taxonomy" id="230809"/>
    <lineage>
        <taxon>Eukaryota</taxon>
        <taxon>Fungi</taxon>
        <taxon>Dikarya</taxon>
        <taxon>Basidiomycota</taxon>
        <taxon>Agaricomycotina</taxon>
        <taxon>Agaricomycetes</taxon>
        <taxon>Agaricomycetidae</taxon>
        <taxon>Agaricales</taxon>
        <taxon>Marasmiineae</taxon>
        <taxon>Mycenaceae</taxon>
        <taxon>Mycena</taxon>
    </lineage>
</organism>
<keyword evidence="2" id="KW-1185">Reference proteome</keyword>
<accession>A0AAD7JNC0</accession>
<proteinExistence type="predicted"/>
<dbReference type="Proteomes" id="UP001215280">
    <property type="component" value="Unassembled WGS sequence"/>
</dbReference>
<sequence>MKGKGGIFTEPSREMFRDLVALKVTAENVDPVIHTVGCGLGLEVQDHISARQIGRVMEEGGIASDIQVVMEMNASKAGALSSDGTKIRHIDYKGKHLTFRDPETGVPVTRILDITSAANHTSEAQMEGWRAIVHGLVQTFNESPLGQTNPINEDEFVTFIKGIGTDHANDQKKLVRLCEMWTSGAHKIMLGKRHLSNNELQNYLVDIARFNDEKIVAAGGLDVWNALPEDEKKRQDITVCHKLWEYFGEKEWAQLSPEARFEAENLVWCGCCMHKEMNSVKGGVEGMKLFWQSIGGPAPIKLMNKANDAAVSKSHMGSAVSENALEASEGGAVKLTSLVGALFNHKDDKRGQQDTFKLYFEDFLGYTIACPDTSNTRFQSHCDCSIFIILYLRQILFFMTHIMYSKQKIGLNHLESNVLKGLKHVSTLTELVVLALYAISVSYAYMRVVRATGDRRVNALDLGPLHEKVVNFCEAVAANTNLLLAPDATYLTGTLDGQQWEHPDVFYCVQRMASGLPNLAGCLKVFMTGAADTWKRFGEEYRADGVIARLSPLARAKIYINPTNDHNEGALGRLRRAIHEAARLSLSAHNARSKYTINNTRAFLQSVIITDALRHWLHAEARRRVNSGRDRKRRRDLMEHEKVVVQEKQRAEAERKARAAEKLAELQGLTPLLDADWIQGNHKNVTGAEIVKNINWHRQFVEVGVIPMKGLITKMGKEDKVTQLIIAVHRYNRDILPKLHLLAEAAMSAGRLGAESAEEIPLVKSWDAEDEDLEEDMLDDYN</sequence>
<reference evidence="1" key="1">
    <citation type="submission" date="2023-03" db="EMBL/GenBank/DDBJ databases">
        <title>Massive genome expansion in bonnet fungi (Mycena s.s.) driven by repeated elements and novel gene families across ecological guilds.</title>
        <authorList>
            <consortium name="Lawrence Berkeley National Laboratory"/>
            <person name="Harder C.B."/>
            <person name="Miyauchi S."/>
            <person name="Viragh M."/>
            <person name="Kuo A."/>
            <person name="Thoen E."/>
            <person name="Andreopoulos B."/>
            <person name="Lu D."/>
            <person name="Skrede I."/>
            <person name="Drula E."/>
            <person name="Henrissat B."/>
            <person name="Morin E."/>
            <person name="Kohler A."/>
            <person name="Barry K."/>
            <person name="LaButti K."/>
            <person name="Morin E."/>
            <person name="Salamov A."/>
            <person name="Lipzen A."/>
            <person name="Mereny Z."/>
            <person name="Hegedus B."/>
            <person name="Baldrian P."/>
            <person name="Stursova M."/>
            <person name="Weitz H."/>
            <person name="Taylor A."/>
            <person name="Grigoriev I.V."/>
            <person name="Nagy L.G."/>
            <person name="Martin F."/>
            <person name="Kauserud H."/>
        </authorList>
    </citation>
    <scope>NUCLEOTIDE SEQUENCE</scope>
    <source>
        <strain evidence="1">CBHHK188m</strain>
    </source>
</reference>
<gene>
    <name evidence="1" type="ORF">DFH07DRAFT_915798</name>
</gene>
<name>A0AAD7JNC0_9AGAR</name>
<evidence type="ECO:0000313" key="1">
    <source>
        <dbReference type="EMBL" id="KAJ7766983.1"/>
    </source>
</evidence>
<comment type="caution">
    <text evidence="1">The sequence shown here is derived from an EMBL/GenBank/DDBJ whole genome shotgun (WGS) entry which is preliminary data.</text>
</comment>
<evidence type="ECO:0000313" key="2">
    <source>
        <dbReference type="Proteomes" id="UP001215280"/>
    </source>
</evidence>
<dbReference type="AlphaFoldDB" id="A0AAD7JNC0"/>
<dbReference type="EMBL" id="JARJLG010000031">
    <property type="protein sequence ID" value="KAJ7766983.1"/>
    <property type="molecule type" value="Genomic_DNA"/>
</dbReference>
<protein>
    <submittedName>
        <fullName evidence="1">Uncharacterized protein</fullName>
    </submittedName>
</protein>